<evidence type="ECO:0000313" key="2">
    <source>
        <dbReference type="EMBL" id="BAQ18569.1"/>
    </source>
</evidence>
<gene>
    <name evidence="2" type="ORF">GL4_3138</name>
</gene>
<evidence type="ECO:0008006" key="4">
    <source>
        <dbReference type="Google" id="ProtNLM"/>
    </source>
</evidence>
<keyword evidence="3" id="KW-1185">Reference proteome</keyword>
<dbReference type="STRING" id="1384459.GL4_3138"/>
<protein>
    <recommendedName>
        <fullName evidence="4">Lipoprotein</fullName>
    </recommendedName>
</protein>
<reference evidence="2 3" key="1">
    <citation type="submission" date="2014-09" db="EMBL/GenBank/DDBJ databases">
        <title>Genome sequencing of Methyloceanibacter caenitepidi Gela4.</title>
        <authorList>
            <person name="Takeuchi M."/>
            <person name="Susumu S."/>
            <person name="Kamagata Y."/>
            <person name="Oshima K."/>
            <person name="Hattori M."/>
            <person name="Iwasaki W."/>
        </authorList>
    </citation>
    <scope>NUCLEOTIDE SEQUENCE [LARGE SCALE GENOMIC DNA]</scope>
    <source>
        <strain evidence="2 3">Gela4</strain>
    </source>
</reference>
<dbReference type="AlphaFoldDB" id="A0A0A8K953"/>
<dbReference type="Proteomes" id="UP000031643">
    <property type="component" value="Chromosome"/>
</dbReference>
<sequence length="143" mass="15232">MMFRIAFLGIAYALLVSTGAMAQFAGAAEERWAFIDVAGAPGDGKEALENALSNQLLNRGFTVTGTPAAHAYEIQGMVRLFPAGRGEQTIRIDWTVFGPEGTRLGNVTQTNVIPKGSLDRRWGQAAEAAASAAAQDIMQYIAQ</sequence>
<keyword evidence="1" id="KW-0732">Signal</keyword>
<evidence type="ECO:0000256" key="1">
    <source>
        <dbReference type="SAM" id="SignalP"/>
    </source>
</evidence>
<dbReference type="KEGG" id="mcg:GL4_3138"/>
<feature type="signal peptide" evidence="1">
    <location>
        <begin position="1"/>
        <end position="22"/>
    </location>
</feature>
<dbReference type="HOGENOM" id="CLU_1803903_0_0_5"/>
<proteinExistence type="predicted"/>
<evidence type="ECO:0000313" key="3">
    <source>
        <dbReference type="Proteomes" id="UP000031643"/>
    </source>
</evidence>
<feature type="chain" id="PRO_5002054609" description="Lipoprotein" evidence="1">
    <location>
        <begin position="23"/>
        <end position="143"/>
    </location>
</feature>
<accession>A0A0A8K953</accession>
<organism evidence="2 3">
    <name type="scientific">Methyloceanibacter caenitepidi</name>
    <dbReference type="NCBI Taxonomy" id="1384459"/>
    <lineage>
        <taxon>Bacteria</taxon>
        <taxon>Pseudomonadati</taxon>
        <taxon>Pseudomonadota</taxon>
        <taxon>Alphaproteobacteria</taxon>
        <taxon>Hyphomicrobiales</taxon>
        <taxon>Hyphomicrobiaceae</taxon>
        <taxon>Methyloceanibacter</taxon>
    </lineage>
</organism>
<name>A0A0A8K953_9HYPH</name>
<dbReference type="EMBL" id="AP014648">
    <property type="protein sequence ID" value="BAQ18569.1"/>
    <property type="molecule type" value="Genomic_DNA"/>
</dbReference>